<dbReference type="InterPro" id="IPR002401">
    <property type="entry name" value="Cyt_P450_E_grp-I"/>
</dbReference>
<evidence type="ECO:0000256" key="8">
    <source>
        <dbReference type="ARBA" id="ARBA00022989"/>
    </source>
</evidence>
<evidence type="ECO:0000256" key="3">
    <source>
        <dbReference type="ARBA" id="ARBA00005179"/>
    </source>
</evidence>
<keyword evidence="8" id="KW-1133">Transmembrane helix</keyword>
<evidence type="ECO:0000256" key="12">
    <source>
        <dbReference type="ARBA" id="ARBA00023136"/>
    </source>
</evidence>
<keyword evidence="13" id="KW-0325">Glycoprotein</keyword>
<comment type="cofactor">
    <cofactor evidence="1 14">
        <name>heme</name>
        <dbReference type="ChEBI" id="CHEBI:30413"/>
    </cofactor>
</comment>
<dbReference type="GO" id="GO:0016020">
    <property type="term" value="C:membrane"/>
    <property type="evidence" value="ECO:0007669"/>
    <property type="project" value="UniProtKB-SubCell"/>
</dbReference>
<dbReference type="InterPro" id="IPR036396">
    <property type="entry name" value="Cyt_P450_sf"/>
</dbReference>
<keyword evidence="10 14" id="KW-0408">Iron</keyword>
<dbReference type="PANTHER" id="PTHR46300:SF2">
    <property type="entry name" value="CYTOCHROME P450 MONOOXYGENASE ALNH-RELATED"/>
    <property type="match status" value="1"/>
</dbReference>
<evidence type="ECO:0000256" key="14">
    <source>
        <dbReference type="PIRSR" id="PIRSR602401-1"/>
    </source>
</evidence>
<evidence type="ECO:0000256" key="2">
    <source>
        <dbReference type="ARBA" id="ARBA00004167"/>
    </source>
</evidence>
<dbReference type="OrthoDB" id="3934656at2759"/>
<evidence type="ECO:0008006" key="17">
    <source>
        <dbReference type="Google" id="ProtNLM"/>
    </source>
</evidence>
<dbReference type="EMBL" id="NHYD01003937">
    <property type="protein sequence ID" value="PPQ69321.1"/>
    <property type="molecule type" value="Genomic_DNA"/>
</dbReference>
<dbReference type="GO" id="GO:0004497">
    <property type="term" value="F:monooxygenase activity"/>
    <property type="evidence" value="ECO:0007669"/>
    <property type="project" value="UniProtKB-KW"/>
</dbReference>
<evidence type="ECO:0000256" key="11">
    <source>
        <dbReference type="ARBA" id="ARBA00023033"/>
    </source>
</evidence>
<accession>A0A409VSS7</accession>
<keyword evidence="7 14" id="KW-0479">Metal-binding</keyword>
<dbReference type="STRING" id="93625.A0A409VSS7"/>
<evidence type="ECO:0000256" key="4">
    <source>
        <dbReference type="ARBA" id="ARBA00010617"/>
    </source>
</evidence>
<sequence>MIQDRMSATTIFDVLRCGLLTYVYVDFYRHSRLPPGQRGIPLISNLTIIPQKDEMKGTSICDCLIHQLCSCMESKLLASSLTREHLYIQRPFLQRRQTCRSDCKLHLYLFITRIRRVGELDTFGNRFKAERQLMSQSLSRRAVARWEPYLHEEVQSLLKNLLSMPDQFVGNAQRCVPNVLRLNCFYLNIEHYRRMVGSLIFRTTYGYRVEKINDLYVNAAQDFMNIFIHAMIGDSKDTPKAQISFWGNMLPETTHDKEKEHLTKWIAASVYAAGSIRLLPKKIKQSVASITQLILAMVLHPGTPSSAGTDSPRSPIDLTCHVSVSAVISHDYHEHLFAVAPCSSATSTHARCCLRRVCDTQRNLGKSNNLGIRLLLNVTFSYTSASVTYDSENAIYRAILHDERIHDSPHQFRPERYLNLPDEETKRLLDPYTYIFGFDRRRCPGMDFADPSLWITTVMILSCFQILHARDEHGKLIEVKAAYRSGAIRETKQTYRHLEPFKCKIEPRHERITQLINDDWLLGKN</sequence>
<evidence type="ECO:0000256" key="9">
    <source>
        <dbReference type="ARBA" id="ARBA00023002"/>
    </source>
</evidence>
<dbReference type="InParanoid" id="A0A409VSS7"/>
<evidence type="ECO:0000313" key="16">
    <source>
        <dbReference type="Proteomes" id="UP000283269"/>
    </source>
</evidence>
<dbReference type="Pfam" id="PF00067">
    <property type="entry name" value="p450"/>
    <property type="match status" value="1"/>
</dbReference>
<keyword evidence="6" id="KW-0812">Transmembrane</keyword>
<dbReference type="SUPFAM" id="SSF48264">
    <property type="entry name" value="Cytochrome P450"/>
    <property type="match status" value="2"/>
</dbReference>
<evidence type="ECO:0000256" key="1">
    <source>
        <dbReference type="ARBA" id="ARBA00001971"/>
    </source>
</evidence>
<keyword evidence="11" id="KW-0503">Monooxygenase</keyword>
<keyword evidence="5 14" id="KW-0349">Heme</keyword>
<feature type="binding site" description="axial binding residue" evidence="14">
    <location>
        <position position="443"/>
    </location>
    <ligand>
        <name>heme</name>
        <dbReference type="ChEBI" id="CHEBI:30413"/>
    </ligand>
    <ligandPart>
        <name>Fe</name>
        <dbReference type="ChEBI" id="CHEBI:18248"/>
    </ligandPart>
</feature>
<proteinExistence type="inferred from homology"/>
<comment type="subcellular location">
    <subcellularLocation>
        <location evidence="2">Membrane</location>
        <topology evidence="2">Single-pass membrane protein</topology>
    </subcellularLocation>
</comment>
<reference evidence="15 16" key="1">
    <citation type="journal article" date="2018" name="Evol. Lett.">
        <title>Horizontal gene cluster transfer increased hallucinogenic mushroom diversity.</title>
        <authorList>
            <person name="Reynolds H.T."/>
            <person name="Vijayakumar V."/>
            <person name="Gluck-Thaler E."/>
            <person name="Korotkin H.B."/>
            <person name="Matheny P.B."/>
            <person name="Slot J.C."/>
        </authorList>
    </citation>
    <scope>NUCLEOTIDE SEQUENCE [LARGE SCALE GENOMIC DNA]</scope>
    <source>
        <strain evidence="15 16">2631</strain>
    </source>
</reference>
<dbReference type="PRINTS" id="PR00463">
    <property type="entry name" value="EP450I"/>
</dbReference>
<evidence type="ECO:0000256" key="13">
    <source>
        <dbReference type="ARBA" id="ARBA00023180"/>
    </source>
</evidence>
<name>A0A409VSS7_PSICY</name>
<dbReference type="GO" id="GO:0005506">
    <property type="term" value="F:iron ion binding"/>
    <property type="evidence" value="ECO:0007669"/>
    <property type="project" value="InterPro"/>
</dbReference>
<evidence type="ECO:0000256" key="6">
    <source>
        <dbReference type="ARBA" id="ARBA00022692"/>
    </source>
</evidence>
<evidence type="ECO:0000313" key="15">
    <source>
        <dbReference type="EMBL" id="PPQ69321.1"/>
    </source>
</evidence>
<gene>
    <name evidence="15" type="ORF">CVT25_005922</name>
</gene>
<dbReference type="Proteomes" id="UP000283269">
    <property type="component" value="Unassembled WGS sequence"/>
</dbReference>
<keyword evidence="9" id="KW-0560">Oxidoreductase</keyword>
<dbReference type="PANTHER" id="PTHR46300">
    <property type="entry name" value="P450, PUTATIVE (EUROFUNG)-RELATED-RELATED"/>
    <property type="match status" value="1"/>
</dbReference>
<evidence type="ECO:0000256" key="7">
    <source>
        <dbReference type="ARBA" id="ARBA00022723"/>
    </source>
</evidence>
<keyword evidence="12" id="KW-0472">Membrane</keyword>
<comment type="pathway">
    <text evidence="3">Secondary metabolite biosynthesis.</text>
</comment>
<organism evidence="15 16">
    <name type="scientific">Psilocybe cyanescens</name>
    <dbReference type="NCBI Taxonomy" id="93625"/>
    <lineage>
        <taxon>Eukaryota</taxon>
        <taxon>Fungi</taxon>
        <taxon>Dikarya</taxon>
        <taxon>Basidiomycota</taxon>
        <taxon>Agaricomycotina</taxon>
        <taxon>Agaricomycetes</taxon>
        <taxon>Agaricomycetidae</taxon>
        <taxon>Agaricales</taxon>
        <taxon>Agaricineae</taxon>
        <taxon>Strophariaceae</taxon>
        <taxon>Psilocybe</taxon>
    </lineage>
</organism>
<dbReference type="InterPro" id="IPR050364">
    <property type="entry name" value="Cytochrome_P450_fung"/>
</dbReference>
<dbReference type="Gene3D" id="1.10.630.10">
    <property type="entry name" value="Cytochrome P450"/>
    <property type="match status" value="2"/>
</dbReference>
<dbReference type="GO" id="GO:0016705">
    <property type="term" value="F:oxidoreductase activity, acting on paired donors, with incorporation or reduction of molecular oxygen"/>
    <property type="evidence" value="ECO:0007669"/>
    <property type="project" value="InterPro"/>
</dbReference>
<protein>
    <recommendedName>
        <fullName evidence="17">Cytochrome P450</fullName>
    </recommendedName>
</protein>
<dbReference type="GO" id="GO:0020037">
    <property type="term" value="F:heme binding"/>
    <property type="evidence" value="ECO:0007669"/>
    <property type="project" value="InterPro"/>
</dbReference>
<dbReference type="InterPro" id="IPR001128">
    <property type="entry name" value="Cyt_P450"/>
</dbReference>
<comment type="caution">
    <text evidence="15">The sequence shown here is derived from an EMBL/GenBank/DDBJ whole genome shotgun (WGS) entry which is preliminary data.</text>
</comment>
<evidence type="ECO:0000256" key="10">
    <source>
        <dbReference type="ARBA" id="ARBA00023004"/>
    </source>
</evidence>
<comment type="similarity">
    <text evidence="4">Belongs to the cytochrome P450 family.</text>
</comment>
<dbReference type="AlphaFoldDB" id="A0A409VSS7"/>
<keyword evidence="16" id="KW-1185">Reference proteome</keyword>
<evidence type="ECO:0000256" key="5">
    <source>
        <dbReference type="ARBA" id="ARBA00022617"/>
    </source>
</evidence>